<evidence type="ECO:0000313" key="12">
    <source>
        <dbReference type="EMBL" id="KAJ6259871.1"/>
    </source>
</evidence>
<dbReference type="AlphaFoldDB" id="A0AAD6NHL9"/>
<sequence length="831" mass="93179">MGIYDYAYSVLLSKDGGDKGDGCNDHRDFTDPRTGTSDLVTQLTISVGMGLSAFLSFCALRRKWTSLYGARRAQTKQAAILPELPSSFFGWIPALYKIRDDEVLHAAGLDAYVFLGFFRMSMKILSVFTFFGVTVMSPLHLKYEGKSGWDLNTPGNTNDTCDNSTMAWGTMLFEDDDKAKPPAVPKDTAWLTSYLVFVYFFTGVALYFLYQQTRTVSDVRQRYLGRQTTITDRTIRVSGIPGHLRNEGELRAFMEGLRIGKVENVTVCRDWKELDKLMAKRTSTLRKLEEAHAVYQGGRRVERSGATLPFVQPAPPSPLPNEDGEHESEALLANSEPAPGVPYPRKRPTVRTRPGWFRWGKQVDAIDHFTNMLEDLDANILETRQKDFNAVPMAFVTMDSVAAAQMAVQALLDPNPLSLIANLAPAPHDINWQNTYISRGERIVRMWTITILIGLLTIFWLLPVGTLAGLLNIKSIRRVWPWLADALSSNKLIGSLVQNTLPTVVLTLLNVAVPYIYDWLSNLQGMISQADVERSVISKNFFFTFFNLFLIFTVFGTVSDMYNVLKESFKDSTTIAYRLAKSLGSFAPFYTNLIVLQGIGMFPFRLLEFGSVALYPISRLGSKTPRDFADLLAPPVFQYGFFLPQPILVLILCVVYSLLPAGTLMLGFGLIYFSFGYFTYKYQLLYAMDHPRHATGKAWPMIVYRVFVGLLLFQASMAALLSLQGAIIRGLLVLPLLGITIWTWWFFQKSFSPLMSYIALRSLHHPESETRDRGGMETDRETVDEIREVGSKFVNPNLISELEGIWLHASKNTPGLVLPAASSLAAGSGRV</sequence>
<evidence type="ECO:0000259" key="10">
    <source>
        <dbReference type="Pfam" id="PF13967"/>
    </source>
</evidence>
<keyword evidence="13" id="KW-1185">Reference proteome</keyword>
<dbReference type="InterPro" id="IPR027815">
    <property type="entry name" value="CSC1/OSCA1-like_cyt"/>
</dbReference>
<feature type="transmembrane region" description="Helical" evidence="8">
    <location>
        <begin position="541"/>
        <end position="559"/>
    </location>
</feature>
<name>A0AAD6NHL9_DREDA</name>
<comment type="similarity">
    <text evidence="2">Belongs to the CSC1 (TC 1.A.17) family.</text>
</comment>
<feature type="transmembrane region" description="Helical" evidence="8">
    <location>
        <begin position="727"/>
        <end position="747"/>
    </location>
</feature>
<protein>
    <recommendedName>
        <fullName evidence="14">DUF221-domain-containing protein</fullName>
    </recommendedName>
</protein>
<dbReference type="Pfam" id="PF13967">
    <property type="entry name" value="RSN1_TM"/>
    <property type="match status" value="1"/>
</dbReference>
<dbReference type="InterPro" id="IPR003864">
    <property type="entry name" value="CSC1/OSCA1-like_7TM"/>
</dbReference>
<dbReference type="GO" id="GO:0005886">
    <property type="term" value="C:plasma membrane"/>
    <property type="evidence" value="ECO:0007669"/>
    <property type="project" value="TreeGrafter"/>
</dbReference>
<evidence type="ECO:0000256" key="4">
    <source>
        <dbReference type="ARBA" id="ARBA00022692"/>
    </source>
</evidence>
<keyword evidence="5 8" id="KW-1133">Transmembrane helix</keyword>
<feature type="domain" description="CSC1/OSCA1-like N-terminal transmembrane" evidence="10">
    <location>
        <begin position="39"/>
        <end position="211"/>
    </location>
</feature>
<feature type="transmembrane region" description="Helical" evidence="8">
    <location>
        <begin position="664"/>
        <end position="682"/>
    </location>
</feature>
<gene>
    <name evidence="12" type="ORF">Dda_5515</name>
</gene>
<evidence type="ECO:0000256" key="8">
    <source>
        <dbReference type="SAM" id="Phobius"/>
    </source>
</evidence>
<dbReference type="EMBL" id="JAQGDS010000006">
    <property type="protein sequence ID" value="KAJ6259871.1"/>
    <property type="molecule type" value="Genomic_DNA"/>
</dbReference>
<feature type="region of interest" description="Disordered" evidence="7">
    <location>
        <begin position="305"/>
        <end position="347"/>
    </location>
</feature>
<dbReference type="GO" id="GO:0005227">
    <property type="term" value="F:calcium-activated cation channel activity"/>
    <property type="evidence" value="ECO:0007669"/>
    <property type="project" value="InterPro"/>
</dbReference>
<comment type="caution">
    <text evidence="12">The sequence shown here is derived from an EMBL/GenBank/DDBJ whole genome shotgun (WGS) entry which is preliminary data.</text>
</comment>
<feature type="transmembrane region" description="Helical" evidence="8">
    <location>
        <begin position="189"/>
        <end position="210"/>
    </location>
</feature>
<keyword evidence="6 8" id="KW-0472">Membrane</keyword>
<dbReference type="Pfam" id="PF02714">
    <property type="entry name" value="RSN1_7TM"/>
    <property type="match status" value="1"/>
</dbReference>
<feature type="transmembrane region" description="Helical" evidence="8">
    <location>
        <begin position="447"/>
        <end position="473"/>
    </location>
</feature>
<feature type="domain" description="CSC1/OSCA1-like 7TM region" evidence="9">
    <location>
        <begin position="446"/>
        <end position="720"/>
    </location>
</feature>
<accession>A0AAD6NHL9</accession>
<evidence type="ECO:0000259" key="9">
    <source>
        <dbReference type="Pfam" id="PF02714"/>
    </source>
</evidence>
<comment type="subcellular location">
    <subcellularLocation>
        <location evidence="1">Membrane</location>
        <topology evidence="1">Multi-pass membrane protein</topology>
    </subcellularLocation>
</comment>
<evidence type="ECO:0000256" key="7">
    <source>
        <dbReference type="SAM" id="MobiDB-lite"/>
    </source>
</evidence>
<evidence type="ECO:0008006" key="14">
    <source>
        <dbReference type="Google" id="ProtNLM"/>
    </source>
</evidence>
<evidence type="ECO:0000256" key="1">
    <source>
        <dbReference type="ARBA" id="ARBA00004141"/>
    </source>
</evidence>
<evidence type="ECO:0000256" key="6">
    <source>
        <dbReference type="ARBA" id="ARBA00023136"/>
    </source>
</evidence>
<feature type="transmembrane region" description="Helical" evidence="8">
    <location>
        <begin position="702"/>
        <end position="721"/>
    </location>
</feature>
<evidence type="ECO:0000256" key="5">
    <source>
        <dbReference type="ARBA" id="ARBA00022989"/>
    </source>
</evidence>
<evidence type="ECO:0000256" key="2">
    <source>
        <dbReference type="ARBA" id="ARBA00007779"/>
    </source>
</evidence>
<dbReference type="PANTHER" id="PTHR13018">
    <property type="entry name" value="PROBABLE MEMBRANE PROTEIN DUF221-RELATED"/>
    <property type="match status" value="1"/>
</dbReference>
<feature type="transmembrane region" description="Helical" evidence="8">
    <location>
        <begin position="636"/>
        <end position="658"/>
    </location>
</feature>
<keyword evidence="4 8" id="KW-0812">Transmembrane</keyword>
<keyword evidence="3" id="KW-0813">Transport</keyword>
<dbReference type="InterPro" id="IPR045122">
    <property type="entry name" value="Csc1-like"/>
</dbReference>
<evidence type="ECO:0000259" key="11">
    <source>
        <dbReference type="Pfam" id="PF14703"/>
    </source>
</evidence>
<organism evidence="12 13">
    <name type="scientific">Drechslerella dactyloides</name>
    <name type="common">Nematode-trapping fungus</name>
    <name type="synonym">Arthrobotrys dactyloides</name>
    <dbReference type="NCBI Taxonomy" id="74499"/>
    <lineage>
        <taxon>Eukaryota</taxon>
        <taxon>Fungi</taxon>
        <taxon>Dikarya</taxon>
        <taxon>Ascomycota</taxon>
        <taxon>Pezizomycotina</taxon>
        <taxon>Orbiliomycetes</taxon>
        <taxon>Orbiliales</taxon>
        <taxon>Orbiliaceae</taxon>
        <taxon>Drechslerella</taxon>
    </lineage>
</organism>
<dbReference type="Pfam" id="PF14703">
    <property type="entry name" value="PHM7_cyt"/>
    <property type="match status" value="1"/>
</dbReference>
<dbReference type="InterPro" id="IPR032880">
    <property type="entry name" value="CSC1/OSCA1-like_N"/>
</dbReference>
<dbReference type="Proteomes" id="UP001221413">
    <property type="component" value="Unassembled WGS sequence"/>
</dbReference>
<evidence type="ECO:0000313" key="13">
    <source>
        <dbReference type="Proteomes" id="UP001221413"/>
    </source>
</evidence>
<feature type="domain" description="CSC1/OSCA1-like cytosolic" evidence="11">
    <location>
        <begin position="232"/>
        <end position="434"/>
    </location>
</feature>
<evidence type="ECO:0000256" key="3">
    <source>
        <dbReference type="ARBA" id="ARBA00022448"/>
    </source>
</evidence>
<feature type="transmembrane region" description="Helical" evidence="8">
    <location>
        <begin position="124"/>
        <end position="141"/>
    </location>
</feature>
<feature type="transmembrane region" description="Helical" evidence="8">
    <location>
        <begin position="500"/>
        <end position="520"/>
    </location>
</feature>
<feature type="transmembrane region" description="Helical" evidence="8">
    <location>
        <begin position="39"/>
        <end position="60"/>
    </location>
</feature>
<proteinExistence type="inferred from homology"/>
<dbReference type="PANTHER" id="PTHR13018:SF5">
    <property type="entry name" value="RE44586P"/>
    <property type="match status" value="1"/>
</dbReference>
<reference evidence="12" key="1">
    <citation type="submission" date="2023-01" db="EMBL/GenBank/DDBJ databases">
        <title>The chitinases involved in constricting ring structure development in the nematode-trapping fungus Drechslerella dactyloides.</title>
        <authorList>
            <person name="Wang R."/>
            <person name="Zhang L."/>
            <person name="Tang P."/>
            <person name="Li S."/>
            <person name="Liang L."/>
        </authorList>
    </citation>
    <scope>NUCLEOTIDE SEQUENCE</scope>
    <source>
        <strain evidence="12">YMF1.00031</strain>
    </source>
</reference>